<evidence type="ECO:0000256" key="1">
    <source>
        <dbReference type="ARBA" id="ARBA00022729"/>
    </source>
</evidence>
<keyword evidence="4" id="KW-1185">Reference proteome</keyword>
<reference evidence="3 4" key="1">
    <citation type="submission" date="2019-07" db="EMBL/GenBank/DDBJ databases">
        <title>Insights of Desulfuromonas acetexigens electromicrobiology.</title>
        <authorList>
            <person name="Katuri K."/>
            <person name="Sapireddy V."/>
            <person name="Shaw D.R."/>
            <person name="Saikaly P."/>
        </authorList>
    </citation>
    <scope>NUCLEOTIDE SEQUENCE [LARGE SCALE GENOMIC DNA]</scope>
    <source>
        <strain evidence="3 4">2873</strain>
    </source>
</reference>
<dbReference type="RefSeq" id="WP_140396603.1">
    <property type="nucleotide sequence ID" value="NZ_FOJJ01000010.1"/>
</dbReference>
<proteinExistence type="predicted"/>
<sequence>MKRRNLAECCGRLWTALLLLLLTAGCSAELSRPLRPTLPAGAISLYLQPLPQEAHRLTFSIDELVAVTLDGREIPLLLATDSLSGDDRIGRQQRLAQVSLPPGRYLGIALRITRASLQGEEGTTDLLPPTEPLRIEHPFVVAENQADTLLLSLSGERLITDGVLFTPRFSLWQAERMLTTFKGFVSDSEAGSLTIFNKRTALVTDSVHIGKSPQDLVLDQRRGWLYVALAKEDAVVVLEINSGEILGRVRLRFGDEPTELALTASGDTLLALNSGNDSVSLIDTAALFERGRIRLTSTPAELFVGRDESRAYVSQSDSSVLSLLDLSGGGRVLSSRVLDQVPGRGAVSPDGQRIYLLSDYSPDLLVVNASSLGTERKIHVGHGARDLLLDETSGLLYIAKEDGEIAVVDPRSLTAIDFFTLPGPVRRLSIDREENALFALMPQNGSLAKINLVSKRVLSQLDVGSGSRDLAVMGER</sequence>
<dbReference type="OrthoDB" id="5392326at2"/>
<evidence type="ECO:0000313" key="3">
    <source>
        <dbReference type="EMBL" id="TRO78422.1"/>
    </source>
</evidence>
<accession>A0A550J5K4</accession>
<dbReference type="Proteomes" id="UP000317155">
    <property type="component" value="Unassembled WGS sequence"/>
</dbReference>
<dbReference type="PANTHER" id="PTHR47197">
    <property type="entry name" value="PROTEIN NIRF"/>
    <property type="match status" value="1"/>
</dbReference>
<dbReference type="InterPro" id="IPR051200">
    <property type="entry name" value="Host-pathogen_enzymatic-act"/>
</dbReference>
<comment type="caution">
    <text evidence="3">The sequence shown here is derived from an EMBL/GenBank/DDBJ whole genome shotgun (WGS) entry which is preliminary data.</text>
</comment>
<dbReference type="SUPFAM" id="SSF50969">
    <property type="entry name" value="YVTN repeat-like/Quinoprotein amine dehydrogenase"/>
    <property type="match status" value="1"/>
</dbReference>
<dbReference type="InterPro" id="IPR011044">
    <property type="entry name" value="Quino_amine_DH_bsu"/>
</dbReference>
<feature type="domain" description="YNCE-like beta-propeller" evidence="2">
    <location>
        <begin position="202"/>
        <end position="384"/>
    </location>
</feature>
<dbReference type="PANTHER" id="PTHR47197:SF3">
    <property type="entry name" value="DIHYDRO-HEME D1 DEHYDROGENASE"/>
    <property type="match status" value="1"/>
</dbReference>
<dbReference type="InterPro" id="IPR015943">
    <property type="entry name" value="WD40/YVTN_repeat-like_dom_sf"/>
</dbReference>
<name>A0A550J5K4_9BACT</name>
<evidence type="ECO:0000313" key="4">
    <source>
        <dbReference type="Proteomes" id="UP000317155"/>
    </source>
</evidence>
<protein>
    <recommendedName>
        <fullName evidence="2">YNCE-like beta-propeller domain-containing protein</fullName>
    </recommendedName>
</protein>
<evidence type="ECO:0000259" key="2">
    <source>
        <dbReference type="Pfam" id="PF21783"/>
    </source>
</evidence>
<dbReference type="EMBL" id="VJVV01000018">
    <property type="protein sequence ID" value="TRO78422.1"/>
    <property type="molecule type" value="Genomic_DNA"/>
</dbReference>
<dbReference type="Gene3D" id="2.130.10.10">
    <property type="entry name" value="YVTN repeat-like/Quinoprotein amine dehydrogenase"/>
    <property type="match status" value="2"/>
</dbReference>
<keyword evidence="1" id="KW-0732">Signal</keyword>
<organism evidence="3 4">
    <name type="scientific">Trichloromonas acetexigens</name>
    <dbReference type="NCBI Taxonomy" id="38815"/>
    <lineage>
        <taxon>Bacteria</taxon>
        <taxon>Pseudomonadati</taxon>
        <taxon>Thermodesulfobacteriota</taxon>
        <taxon>Desulfuromonadia</taxon>
        <taxon>Desulfuromonadales</taxon>
        <taxon>Trichloromonadaceae</taxon>
        <taxon>Trichloromonas</taxon>
    </lineage>
</organism>
<dbReference type="Pfam" id="PF21783">
    <property type="entry name" value="YNCE"/>
    <property type="match status" value="1"/>
</dbReference>
<dbReference type="InterPro" id="IPR048433">
    <property type="entry name" value="YNCE-like_beta-prop"/>
</dbReference>
<dbReference type="AlphaFoldDB" id="A0A550J5K4"/>
<gene>
    <name evidence="3" type="ORF">FL622_16415</name>
</gene>
<dbReference type="PROSITE" id="PS51257">
    <property type="entry name" value="PROKAR_LIPOPROTEIN"/>
    <property type="match status" value="1"/>
</dbReference>